<keyword evidence="3" id="KW-0812">Transmembrane</keyword>
<feature type="domain" description="PKD" evidence="4">
    <location>
        <begin position="955"/>
        <end position="1008"/>
    </location>
</feature>
<dbReference type="InterPro" id="IPR013783">
    <property type="entry name" value="Ig-like_fold"/>
</dbReference>
<gene>
    <name evidence="5" type="ORF">BET99_01065</name>
</gene>
<evidence type="ECO:0000259" key="4">
    <source>
        <dbReference type="PROSITE" id="PS50093"/>
    </source>
</evidence>
<keyword evidence="1" id="KW-0175">Coiled coil</keyword>
<accession>A0A1J5U0T4</accession>
<dbReference type="InterPro" id="IPR035986">
    <property type="entry name" value="PKD_dom_sf"/>
</dbReference>
<sequence>MLNGAEAASLSNYGIVDDGQTRVDADYEPNFIVDFAAGDGETLTAISVYFEGTATTYDLTCTDCVGVSPDGTYTIAGSMPTAGSLVSSVGNDKISWGIFADVESGDDVYWPAQDAYCQPGVDFDCGDVRVNTLPILTDDAAVSGDDMPESTRTLTVTYTDVDDHAGTVSAIVCDGDDICEDAISLSKQSGDEATGAVYGADFVTDLGGTLTATISATDTYDDADDDRTASFSVDTETPWLMNPSVSPTSAGEADSIVFSVVYCVFDSASTGTPVVGVEVNSDGGTGMVEGDANAACKNGNDYSLTRAVSWASSEQVVRFFGLNDAESAADVAGSSITINDAPTLSAGNAERHHNGVDFILNVTASDVNSDDGDTFTVYATVEFDTEKAMTCVGGDCTLSVSESSIIAQMGGLRDVTFRVVDAWGSESSDGFGQTVDVAKTSSFAWTAPEDGDFQPGSNDYDFTVTNNGNFEDIFTVTASSDNGWVASGSGSQTVTVGKDATETFTINMDISHVAAGLVDHWSVTATAGNDATESKTYSGQTTVASVSGVSVSIGTTTGSGIPTGLVSYYFTITNTGNSDEAFTYSTDSANDWGVAGGGTTDSLAMGASETVTVVHTVSENAASGASDTITFTSGSASATAETTAEQTYGVSIVLSSSTDSSLSPGDSFDVTYAVTNNGNGADSFTVFFDSSWLSSSSSTSLNLGGGSSGSATATFTVPSDAASGSSSSISAYVTGGGSSSDDSGSVTKTVSADTRSATVNTDSDSYSHNEGASTSGIVTITNTGVTSGFAIVTMDDALSFDTSVILLGAGQSGTLSFTVHAAATGDVSFSVSDSVDGIGISHTFGVIVNTFDSALLTDDTSDCGDSNIACTTDAAGGWSSASNSYTNAGTFFTTMTVTDSNGMEGTHTFSTIIANSPPSASIAMEVGDATAGSEQTFTFSVPTDSDGTITHIVVDFGDGNSVTIDASDLTGSTVSVDHTYEVTGEQTVTATVYDNSGSNTVQTTTIEVGDRTVTMGDNSYLYNFVFLIGLFLLGAILAGTSFKMQQGEIAGDEEMNERDRQRLESVERRMESLSEREELLEVSAYDASRAATKLEEHISAFNEILVKAQELAATDKLKELEAAEEATKEEEEQMQLDLEDPDIEMVAERFHSSLAKLVTARNELSKIEEQLAHILKMERDEQLEKLTEMTESYETTKRKIDALQSSAEARDAAAVENNIMNLLSAAASGGSVSGADFGDFGDAGDDEEYEVEIYEDEDGSFYYIDPDTGEEVPCDEDGNAL</sequence>
<feature type="transmembrane region" description="Helical" evidence="3">
    <location>
        <begin position="1020"/>
        <end position="1039"/>
    </location>
</feature>
<keyword evidence="3" id="KW-1133">Transmembrane helix</keyword>
<dbReference type="Pfam" id="PF18911">
    <property type="entry name" value="PKD_4"/>
    <property type="match status" value="1"/>
</dbReference>
<dbReference type="PROSITE" id="PS50093">
    <property type="entry name" value="PKD"/>
    <property type="match status" value="1"/>
</dbReference>
<dbReference type="EMBL" id="MIYZ01000023">
    <property type="protein sequence ID" value="OIR22112.1"/>
    <property type="molecule type" value="Genomic_DNA"/>
</dbReference>
<organism evidence="5 6">
    <name type="scientific">Marine Group III euryarchaeote CG-Epi2</name>
    <dbReference type="NCBI Taxonomy" id="1888996"/>
    <lineage>
        <taxon>Archaea</taxon>
        <taxon>Methanobacteriati</taxon>
        <taxon>Thermoplasmatota</taxon>
        <taxon>Thermoplasmata</taxon>
        <taxon>Candidatus Thermoprofundales</taxon>
    </lineage>
</organism>
<evidence type="ECO:0000313" key="5">
    <source>
        <dbReference type="EMBL" id="OIR22112.1"/>
    </source>
</evidence>
<feature type="compositionally biased region" description="Polar residues" evidence="2">
    <location>
        <begin position="746"/>
        <end position="770"/>
    </location>
</feature>
<evidence type="ECO:0000256" key="3">
    <source>
        <dbReference type="SAM" id="Phobius"/>
    </source>
</evidence>
<keyword evidence="3" id="KW-0472">Membrane</keyword>
<feature type="region of interest" description="Disordered" evidence="2">
    <location>
        <begin position="1260"/>
        <end position="1281"/>
    </location>
</feature>
<dbReference type="InterPro" id="IPR022409">
    <property type="entry name" value="PKD/Chitinase_dom"/>
</dbReference>
<feature type="region of interest" description="Disordered" evidence="2">
    <location>
        <begin position="733"/>
        <end position="770"/>
    </location>
</feature>
<reference evidence="5 6" key="1">
    <citation type="submission" date="2016-08" db="EMBL/GenBank/DDBJ databases">
        <title>New Insights into Marine Group III Euryarchaeota, from dark to light.</title>
        <authorList>
            <person name="Haro-Moreno J.M."/>
            <person name="Rodriguez-Valera F."/>
            <person name="Lopez-Garcia P."/>
            <person name="Moreira D."/>
            <person name="Martin-Cuadrado A.B."/>
        </authorList>
    </citation>
    <scope>NUCLEOTIDE SEQUENCE [LARGE SCALE GENOMIC DNA]</scope>
    <source>
        <strain evidence="5">CG-Epi2</strain>
    </source>
</reference>
<dbReference type="InterPro" id="IPR000601">
    <property type="entry name" value="PKD_dom"/>
</dbReference>
<dbReference type="InterPro" id="IPR057615">
    <property type="entry name" value="Ig_VWA7"/>
</dbReference>
<feature type="coiled-coil region" evidence="1">
    <location>
        <begin position="1056"/>
        <end position="1206"/>
    </location>
</feature>
<dbReference type="Proteomes" id="UP000183615">
    <property type="component" value="Unassembled WGS sequence"/>
</dbReference>
<evidence type="ECO:0000256" key="1">
    <source>
        <dbReference type="SAM" id="Coils"/>
    </source>
</evidence>
<feature type="compositionally biased region" description="Acidic residues" evidence="2">
    <location>
        <begin position="1267"/>
        <end position="1281"/>
    </location>
</feature>
<evidence type="ECO:0000313" key="6">
    <source>
        <dbReference type="Proteomes" id="UP000183615"/>
    </source>
</evidence>
<dbReference type="Pfam" id="PF23619">
    <property type="entry name" value="Ig_VWA7"/>
    <property type="match status" value="1"/>
</dbReference>
<dbReference type="SUPFAM" id="SSF49299">
    <property type="entry name" value="PKD domain"/>
    <property type="match status" value="1"/>
</dbReference>
<proteinExistence type="predicted"/>
<comment type="caution">
    <text evidence="5">The sequence shown here is derived from an EMBL/GenBank/DDBJ whole genome shotgun (WGS) entry which is preliminary data.</text>
</comment>
<dbReference type="SMART" id="SM00089">
    <property type="entry name" value="PKD"/>
    <property type="match status" value="1"/>
</dbReference>
<name>A0A1J5U0T4_9ARCH</name>
<evidence type="ECO:0000256" key="2">
    <source>
        <dbReference type="SAM" id="MobiDB-lite"/>
    </source>
</evidence>
<dbReference type="CDD" id="cd00146">
    <property type="entry name" value="PKD"/>
    <property type="match status" value="1"/>
</dbReference>
<protein>
    <recommendedName>
        <fullName evidence="4">PKD domain-containing protein</fullName>
    </recommendedName>
</protein>
<dbReference type="Gene3D" id="2.60.40.10">
    <property type="entry name" value="Immunoglobulins"/>
    <property type="match status" value="1"/>
</dbReference>